<keyword evidence="4" id="KW-1185">Reference proteome</keyword>
<protein>
    <recommendedName>
        <fullName evidence="2">MCM N-terminal domain-containing protein</fullName>
    </recommendedName>
</protein>
<gene>
    <name evidence="3" type="ORF">AV530_014700</name>
</gene>
<dbReference type="InterPro" id="IPR027925">
    <property type="entry name" value="MCM_N"/>
</dbReference>
<dbReference type="Pfam" id="PF14551">
    <property type="entry name" value="MCM_N"/>
    <property type="match status" value="1"/>
</dbReference>
<feature type="domain" description="MCM N-terminal" evidence="2">
    <location>
        <begin position="13"/>
        <end position="68"/>
    </location>
</feature>
<sequence length="107" mass="12087">MSPVPPRCPQAAVAHRERVALRVALDDVAEDAPELAQAACDNARRYARVFADAAHELLPLHRSREVPPRDALDVYIEHRLLLEQRGRQGGDPRAPQNQYPPELLRRL</sequence>
<name>A0A1V4JT86_PATFA</name>
<comment type="caution">
    <text evidence="3">The sequence shown here is derived from an EMBL/GenBank/DDBJ whole genome shotgun (WGS) entry which is preliminary data.</text>
</comment>
<dbReference type="EMBL" id="LSYS01006455">
    <property type="protein sequence ID" value="OPJ75255.1"/>
    <property type="molecule type" value="Genomic_DNA"/>
</dbReference>
<evidence type="ECO:0000256" key="1">
    <source>
        <dbReference type="SAM" id="MobiDB-lite"/>
    </source>
</evidence>
<dbReference type="STRING" id="372326.A0A1V4JT86"/>
<organism evidence="3 4">
    <name type="scientific">Patagioenas fasciata monilis</name>
    <dbReference type="NCBI Taxonomy" id="372326"/>
    <lineage>
        <taxon>Eukaryota</taxon>
        <taxon>Metazoa</taxon>
        <taxon>Chordata</taxon>
        <taxon>Craniata</taxon>
        <taxon>Vertebrata</taxon>
        <taxon>Euteleostomi</taxon>
        <taxon>Archelosauria</taxon>
        <taxon>Archosauria</taxon>
        <taxon>Dinosauria</taxon>
        <taxon>Saurischia</taxon>
        <taxon>Theropoda</taxon>
        <taxon>Coelurosauria</taxon>
        <taxon>Aves</taxon>
        <taxon>Neognathae</taxon>
        <taxon>Neoaves</taxon>
        <taxon>Columbimorphae</taxon>
        <taxon>Columbiformes</taxon>
        <taxon>Columbidae</taxon>
        <taxon>Patagioenas</taxon>
    </lineage>
</organism>
<evidence type="ECO:0000259" key="2">
    <source>
        <dbReference type="Pfam" id="PF14551"/>
    </source>
</evidence>
<proteinExistence type="predicted"/>
<feature type="region of interest" description="Disordered" evidence="1">
    <location>
        <begin position="84"/>
        <end position="107"/>
    </location>
</feature>
<dbReference type="Proteomes" id="UP000190648">
    <property type="component" value="Unassembled WGS sequence"/>
</dbReference>
<dbReference type="AlphaFoldDB" id="A0A1V4JT86"/>
<evidence type="ECO:0000313" key="4">
    <source>
        <dbReference type="Proteomes" id="UP000190648"/>
    </source>
</evidence>
<reference evidence="3 4" key="1">
    <citation type="submission" date="2016-02" db="EMBL/GenBank/DDBJ databases">
        <title>Band-tailed pigeon sequencing and assembly.</title>
        <authorList>
            <person name="Soares A.E."/>
            <person name="Novak B.J."/>
            <person name="Rice E.S."/>
            <person name="O'Connell B."/>
            <person name="Chang D."/>
            <person name="Weber S."/>
            <person name="Shapiro B."/>
        </authorList>
    </citation>
    <scope>NUCLEOTIDE SEQUENCE [LARGE SCALE GENOMIC DNA]</scope>
    <source>
        <strain evidence="3">BTP2013</strain>
        <tissue evidence="3">Blood</tissue>
    </source>
</reference>
<evidence type="ECO:0000313" key="3">
    <source>
        <dbReference type="EMBL" id="OPJ75255.1"/>
    </source>
</evidence>
<accession>A0A1V4JT86</accession>
<dbReference type="OrthoDB" id="3207464at2759"/>